<keyword evidence="3" id="KW-0862">Zinc</keyword>
<dbReference type="Pfam" id="PF05253">
    <property type="entry name" value="zf-U11-48K"/>
    <property type="match status" value="1"/>
</dbReference>
<dbReference type="EMBL" id="CAJVCH010539627">
    <property type="protein sequence ID" value="CAG7826403.1"/>
    <property type="molecule type" value="Genomic_DNA"/>
</dbReference>
<dbReference type="OrthoDB" id="10069248at2759"/>
<sequence length="74" mass="8694">MEEIAGDPPVPPEILAEEMFYEPGVPNSVPSDHLVNFNLAPREYLLQCPYDLSHRILSYRMERHLRRCRKNDVK</sequence>
<evidence type="ECO:0000256" key="1">
    <source>
        <dbReference type="ARBA" id="ARBA00022723"/>
    </source>
</evidence>
<evidence type="ECO:0000256" key="3">
    <source>
        <dbReference type="ARBA" id="ARBA00022833"/>
    </source>
</evidence>
<keyword evidence="2" id="KW-0863">Zinc-finger</keyword>
<accession>A0A8J2L514</accession>
<evidence type="ECO:0000313" key="5">
    <source>
        <dbReference type="EMBL" id="CAG7826403.1"/>
    </source>
</evidence>
<organism evidence="5 6">
    <name type="scientific">Allacma fusca</name>
    <dbReference type="NCBI Taxonomy" id="39272"/>
    <lineage>
        <taxon>Eukaryota</taxon>
        <taxon>Metazoa</taxon>
        <taxon>Ecdysozoa</taxon>
        <taxon>Arthropoda</taxon>
        <taxon>Hexapoda</taxon>
        <taxon>Collembola</taxon>
        <taxon>Symphypleona</taxon>
        <taxon>Sminthuridae</taxon>
        <taxon>Allacma</taxon>
    </lineage>
</organism>
<protein>
    <recommendedName>
        <fullName evidence="4">CHHC U11-48K-type domain-containing protein</fullName>
    </recommendedName>
</protein>
<evidence type="ECO:0000256" key="2">
    <source>
        <dbReference type="ARBA" id="ARBA00022771"/>
    </source>
</evidence>
<feature type="domain" description="CHHC U11-48K-type" evidence="4">
    <location>
        <begin position="45"/>
        <end position="72"/>
    </location>
</feature>
<name>A0A8J2L514_9HEXA</name>
<dbReference type="InterPro" id="IPR022776">
    <property type="entry name" value="TRM13/UPF0224_CHHC_Znf_dom"/>
</dbReference>
<evidence type="ECO:0000313" key="6">
    <source>
        <dbReference type="Proteomes" id="UP000708208"/>
    </source>
</evidence>
<keyword evidence="1" id="KW-0479">Metal-binding</keyword>
<dbReference type="AlphaFoldDB" id="A0A8J2L514"/>
<gene>
    <name evidence="5" type="ORF">AFUS01_LOCUS36457</name>
</gene>
<dbReference type="PROSITE" id="PS51800">
    <property type="entry name" value="ZF_CHHC_U11_48K"/>
    <property type="match status" value="1"/>
</dbReference>
<proteinExistence type="predicted"/>
<evidence type="ECO:0000259" key="4">
    <source>
        <dbReference type="PROSITE" id="PS51800"/>
    </source>
</evidence>
<dbReference type="GO" id="GO:0008270">
    <property type="term" value="F:zinc ion binding"/>
    <property type="evidence" value="ECO:0007669"/>
    <property type="project" value="UniProtKB-KW"/>
</dbReference>
<comment type="caution">
    <text evidence="5">The sequence shown here is derived from an EMBL/GenBank/DDBJ whole genome shotgun (WGS) entry which is preliminary data.</text>
</comment>
<dbReference type="Proteomes" id="UP000708208">
    <property type="component" value="Unassembled WGS sequence"/>
</dbReference>
<keyword evidence="6" id="KW-1185">Reference proteome</keyword>
<feature type="non-terminal residue" evidence="5">
    <location>
        <position position="1"/>
    </location>
</feature>
<reference evidence="5" key="1">
    <citation type="submission" date="2021-06" db="EMBL/GenBank/DDBJ databases">
        <authorList>
            <person name="Hodson N. C."/>
            <person name="Mongue J. A."/>
            <person name="Jaron S. K."/>
        </authorList>
    </citation>
    <scope>NUCLEOTIDE SEQUENCE</scope>
</reference>